<feature type="compositionally biased region" description="Acidic residues" evidence="1">
    <location>
        <begin position="173"/>
        <end position="184"/>
    </location>
</feature>
<name>A0A067TSG8_GALM3</name>
<feature type="compositionally biased region" description="Acidic residues" evidence="1">
    <location>
        <begin position="254"/>
        <end position="266"/>
    </location>
</feature>
<dbReference type="EMBL" id="KL142367">
    <property type="protein sequence ID" value="KDR86121.1"/>
    <property type="molecule type" value="Genomic_DNA"/>
</dbReference>
<dbReference type="Proteomes" id="UP000027222">
    <property type="component" value="Unassembled WGS sequence"/>
</dbReference>
<dbReference type="HOGENOM" id="CLU_746061_0_0_1"/>
<keyword evidence="3" id="KW-1185">Reference proteome</keyword>
<organism evidence="2 3">
    <name type="scientific">Galerina marginata (strain CBS 339.88)</name>
    <dbReference type="NCBI Taxonomy" id="685588"/>
    <lineage>
        <taxon>Eukaryota</taxon>
        <taxon>Fungi</taxon>
        <taxon>Dikarya</taxon>
        <taxon>Basidiomycota</taxon>
        <taxon>Agaricomycotina</taxon>
        <taxon>Agaricomycetes</taxon>
        <taxon>Agaricomycetidae</taxon>
        <taxon>Agaricales</taxon>
        <taxon>Agaricineae</taxon>
        <taxon>Strophariaceae</taxon>
        <taxon>Galerina</taxon>
    </lineage>
</organism>
<feature type="region of interest" description="Disordered" evidence="1">
    <location>
        <begin position="103"/>
        <end position="150"/>
    </location>
</feature>
<reference evidence="3" key="1">
    <citation type="journal article" date="2014" name="Proc. Natl. Acad. Sci. U.S.A.">
        <title>Extensive sampling of basidiomycete genomes demonstrates inadequacy of the white-rot/brown-rot paradigm for wood decay fungi.</title>
        <authorList>
            <person name="Riley R."/>
            <person name="Salamov A.A."/>
            <person name="Brown D.W."/>
            <person name="Nagy L.G."/>
            <person name="Floudas D."/>
            <person name="Held B.W."/>
            <person name="Levasseur A."/>
            <person name="Lombard V."/>
            <person name="Morin E."/>
            <person name="Otillar R."/>
            <person name="Lindquist E.A."/>
            <person name="Sun H."/>
            <person name="LaButti K.M."/>
            <person name="Schmutz J."/>
            <person name="Jabbour D."/>
            <person name="Luo H."/>
            <person name="Baker S.E."/>
            <person name="Pisabarro A.G."/>
            <person name="Walton J.D."/>
            <person name="Blanchette R.A."/>
            <person name="Henrissat B."/>
            <person name="Martin F."/>
            <person name="Cullen D."/>
            <person name="Hibbett D.S."/>
            <person name="Grigoriev I.V."/>
        </authorList>
    </citation>
    <scope>NUCLEOTIDE SEQUENCE [LARGE SCALE GENOMIC DNA]</scope>
    <source>
        <strain evidence="3">CBS 339.88</strain>
    </source>
</reference>
<feature type="region of interest" description="Disordered" evidence="1">
    <location>
        <begin position="164"/>
        <end position="295"/>
    </location>
</feature>
<feature type="compositionally biased region" description="Basic and acidic residues" evidence="1">
    <location>
        <begin position="124"/>
        <end position="137"/>
    </location>
</feature>
<dbReference type="AlphaFoldDB" id="A0A067TSG8"/>
<protein>
    <submittedName>
        <fullName evidence="2">Uncharacterized protein</fullName>
    </submittedName>
</protein>
<feature type="compositionally biased region" description="Polar residues" evidence="1">
    <location>
        <begin position="114"/>
        <end position="123"/>
    </location>
</feature>
<proteinExistence type="predicted"/>
<accession>A0A067TSG8</accession>
<feature type="region of interest" description="Disordered" evidence="1">
    <location>
        <begin position="352"/>
        <end position="371"/>
    </location>
</feature>
<sequence>MDAFMVVYLALDKAMIVLQETKKTPYLMEEPSEELGNDLVKILNIIKDIAETEADPGETFGLIFEYRASLLARLKAFEIASDRDDLVEVVYQRWMNNKEASIGTKKVKSRSMPAETSRSTKSNAEGKKKAGFGERSHRSGANGEAAPIEKSRYYTQQLAISRSKSGEVTNVSDFEDDKSEDEEYTSSSEDGQTGGDRGSGHGLQTPKSSPKQERWKGKQNLEPNEKEKPARNVKAATLDYSFSARGESSSQGVEDPESYLDGDQFEEPGSINGRSSTMPATQPPPYTPATPVRSETANFATPFSAYGSGYPHPVPFVPWLPLSPVSPTGPGLANGVAPGSTPTTVTTNITDSFNFYGNDSEVHPTRRQTRR</sequence>
<evidence type="ECO:0000313" key="3">
    <source>
        <dbReference type="Proteomes" id="UP000027222"/>
    </source>
</evidence>
<gene>
    <name evidence="2" type="ORF">GALMADRAFT_403194</name>
</gene>
<feature type="compositionally biased region" description="Gly residues" evidence="1">
    <location>
        <begin position="192"/>
        <end position="201"/>
    </location>
</feature>
<evidence type="ECO:0000256" key="1">
    <source>
        <dbReference type="SAM" id="MobiDB-lite"/>
    </source>
</evidence>
<evidence type="ECO:0000313" key="2">
    <source>
        <dbReference type="EMBL" id="KDR86121.1"/>
    </source>
</evidence>